<keyword evidence="3" id="KW-0805">Transcription regulation</keyword>
<dbReference type="InterPro" id="IPR036388">
    <property type="entry name" value="WH-like_DNA-bd_sf"/>
</dbReference>
<sequence>MECTLRKTLKILLIEDNLALAGQLVSFLEGLGWQVDYAAEGKLGLQLANQYAFDVVLLDLNLPDTDGLQICQAILASANIKPPILMLTARDAYQDKASGFAAGADDYLTKPFDLRELALRCEALARRRELFQQQSLEIGQLKICRRQRQVWWQGQPIALTATGFAILQKLMENHPYPSSRRELIEHVWPEEEPESNVLKAHIYTLRKSLEPAVGHPLIHTISTIGYQLQGLTDA</sequence>
<evidence type="ECO:0000313" key="10">
    <source>
        <dbReference type="EMBL" id="QSX28668.1"/>
    </source>
</evidence>
<evidence type="ECO:0000313" key="11">
    <source>
        <dbReference type="Proteomes" id="UP000663281"/>
    </source>
</evidence>
<evidence type="ECO:0000259" key="9">
    <source>
        <dbReference type="PROSITE" id="PS51755"/>
    </source>
</evidence>
<dbReference type="PROSITE" id="PS50110">
    <property type="entry name" value="RESPONSE_REGULATORY"/>
    <property type="match status" value="1"/>
</dbReference>
<dbReference type="Proteomes" id="UP000663281">
    <property type="component" value="Chromosome"/>
</dbReference>
<dbReference type="GO" id="GO:0000976">
    <property type="term" value="F:transcription cis-regulatory region binding"/>
    <property type="evidence" value="ECO:0007669"/>
    <property type="project" value="TreeGrafter"/>
</dbReference>
<dbReference type="SUPFAM" id="SSF52172">
    <property type="entry name" value="CheY-like"/>
    <property type="match status" value="1"/>
</dbReference>
<dbReference type="PANTHER" id="PTHR48111">
    <property type="entry name" value="REGULATOR OF RPOS"/>
    <property type="match status" value="1"/>
</dbReference>
<protein>
    <submittedName>
        <fullName evidence="10">Response regulator transcription factor</fullName>
    </submittedName>
</protein>
<feature type="domain" description="Response regulatory" evidence="8">
    <location>
        <begin position="10"/>
        <end position="125"/>
    </location>
</feature>
<dbReference type="SMART" id="SM00862">
    <property type="entry name" value="Trans_reg_C"/>
    <property type="match status" value="1"/>
</dbReference>
<proteinExistence type="predicted"/>
<dbReference type="Gene3D" id="6.10.250.690">
    <property type="match status" value="1"/>
</dbReference>
<dbReference type="CDD" id="cd00383">
    <property type="entry name" value="trans_reg_C"/>
    <property type="match status" value="1"/>
</dbReference>
<accession>A0A975AJZ5</accession>
<feature type="domain" description="OmpR/PhoB-type" evidence="9">
    <location>
        <begin position="133"/>
        <end position="230"/>
    </location>
</feature>
<reference evidence="10 11" key="1">
    <citation type="submission" date="2021-03" db="EMBL/GenBank/DDBJ databases">
        <title>Novel species identification of genus Shewanella.</title>
        <authorList>
            <person name="Liu G."/>
            <person name="Zhang Q."/>
        </authorList>
    </citation>
    <scope>NUCLEOTIDE SEQUENCE [LARGE SCALE GENOMIC DNA]</scope>
    <source>
        <strain evidence="10 11">FJAT-53726</strain>
    </source>
</reference>
<dbReference type="PANTHER" id="PTHR48111:SF22">
    <property type="entry name" value="REGULATOR OF RPOS"/>
    <property type="match status" value="1"/>
</dbReference>
<dbReference type="GO" id="GO:0005829">
    <property type="term" value="C:cytosol"/>
    <property type="evidence" value="ECO:0007669"/>
    <property type="project" value="TreeGrafter"/>
</dbReference>
<gene>
    <name evidence="10" type="ORF">JYB88_10235</name>
</gene>
<keyword evidence="5" id="KW-0804">Transcription</keyword>
<dbReference type="GO" id="GO:0006355">
    <property type="term" value="P:regulation of DNA-templated transcription"/>
    <property type="evidence" value="ECO:0007669"/>
    <property type="project" value="InterPro"/>
</dbReference>
<evidence type="ECO:0000256" key="3">
    <source>
        <dbReference type="ARBA" id="ARBA00023015"/>
    </source>
</evidence>
<evidence type="ECO:0000256" key="5">
    <source>
        <dbReference type="ARBA" id="ARBA00023163"/>
    </source>
</evidence>
<dbReference type="AlphaFoldDB" id="A0A975AJZ5"/>
<dbReference type="PROSITE" id="PS51755">
    <property type="entry name" value="OMPR_PHOB"/>
    <property type="match status" value="1"/>
</dbReference>
<dbReference type="GO" id="GO:0032993">
    <property type="term" value="C:protein-DNA complex"/>
    <property type="evidence" value="ECO:0007669"/>
    <property type="project" value="TreeGrafter"/>
</dbReference>
<name>A0A975AJZ5_9GAMM</name>
<evidence type="ECO:0000256" key="6">
    <source>
        <dbReference type="PROSITE-ProRule" id="PRU00169"/>
    </source>
</evidence>
<evidence type="ECO:0000256" key="1">
    <source>
        <dbReference type="ARBA" id="ARBA00022553"/>
    </source>
</evidence>
<dbReference type="Gene3D" id="1.10.10.10">
    <property type="entry name" value="Winged helix-like DNA-binding domain superfamily/Winged helix DNA-binding domain"/>
    <property type="match status" value="1"/>
</dbReference>
<evidence type="ECO:0000259" key="8">
    <source>
        <dbReference type="PROSITE" id="PS50110"/>
    </source>
</evidence>
<dbReference type="InterPro" id="IPR001789">
    <property type="entry name" value="Sig_transdc_resp-reg_receiver"/>
</dbReference>
<dbReference type="InterPro" id="IPR039420">
    <property type="entry name" value="WalR-like"/>
</dbReference>
<dbReference type="Gene3D" id="3.40.50.2300">
    <property type="match status" value="1"/>
</dbReference>
<dbReference type="EMBL" id="CP071504">
    <property type="protein sequence ID" value="QSX28668.1"/>
    <property type="molecule type" value="Genomic_DNA"/>
</dbReference>
<organism evidence="10 11">
    <name type="scientific">Shewanella cyperi</name>
    <dbReference type="NCBI Taxonomy" id="2814292"/>
    <lineage>
        <taxon>Bacteria</taxon>
        <taxon>Pseudomonadati</taxon>
        <taxon>Pseudomonadota</taxon>
        <taxon>Gammaproteobacteria</taxon>
        <taxon>Alteromonadales</taxon>
        <taxon>Shewanellaceae</taxon>
        <taxon>Shewanella</taxon>
    </lineage>
</organism>
<dbReference type="SMART" id="SM00448">
    <property type="entry name" value="REC"/>
    <property type="match status" value="1"/>
</dbReference>
<dbReference type="KEGG" id="scyp:JYB88_10235"/>
<dbReference type="Pfam" id="PF00072">
    <property type="entry name" value="Response_reg"/>
    <property type="match status" value="1"/>
</dbReference>
<evidence type="ECO:0000256" key="4">
    <source>
        <dbReference type="ARBA" id="ARBA00023125"/>
    </source>
</evidence>
<evidence type="ECO:0000256" key="7">
    <source>
        <dbReference type="PROSITE-ProRule" id="PRU01091"/>
    </source>
</evidence>
<feature type="modified residue" description="4-aspartylphosphate" evidence="6">
    <location>
        <position position="59"/>
    </location>
</feature>
<dbReference type="GO" id="GO:0000156">
    <property type="term" value="F:phosphorelay response regulator activity"/>
    <property type="evidence" value="ECO:0007669"/>
    <property type="project" value="TreeGrafter"/>
</dbReference>
<keyword evidence="1 6" id="KW-0597">Phosphoprotein</keyword>
<feature type="DNA-binding region" description="OmpR/PhoB-type" evidence="7">
    <location>
        <begin position="133"/>
        <end position="230"/>
    </location>
</feature>
<keyword evidence="11" id="KW-1185">Reference proteome</keyword>
<dbReference type="InterPro" id="IPR011006">
    <property type="entry name" value="CheY-like_superfamily"/>
</dbReference>
<dbReference type="InterPro" id="IPR001867">
    <property type="entry name" value="OmpR/PhoB-type_DNA-bd"/>
</dbReference>
<dbReference type="Pfam" id="PF00486">
    <property type="entry name" value="Trans_reg_C"/>
    <property type="match status" value="1"/>
</dbReference>
<keyword evidence="2" id="KW-0902">Two-component regulatory system</keyword>
<keyword evidence="4 7" id="KW-0238">DNA-binding</keyword>
<evidence type="ECO:0000256" key="2">
    <source>
        <dbReference type="ARBA" id="ARBA00023012"/>
    </source>
</evidence>